<dbReference type="EMBL" id="JAPDIA010000001">
    <property type="protein sequence ID" value="MDG0808380.1"/>
    <property type="molecule type" value="Genomic_DNA"/>
</dbReference>
<dbReference type="RefSeq" id="WP_277529221.1">
    <property type="nucleotide sequence ID" value="NZ_JAPDIA010000001.1"/>
</dbReference>
<organism evidence="1 2">
    <name type="scientific">Cohnella rhizosphaerae</name>
    <dbReference type="NCBI Taxonomy" id="1457232"/>
    <lineage>
        <taxon>Bacteria</taxon>
        <taxon>Bacillati</taxon>
        <taxon>Bacillota</taxon>
        <taxon>Bacilli</taxon>
        <taxon>Bacillales</taxon>
        <taxon>Paenibacillaceae</taxon>
        <taxon>Cohnella</taxon>
    </lineage>
</organism>
<name>A0A9X4KPF8_9BACL</name>
<dbReference type="AlphaFoldDB" id="A0A9X4KPF8"/>
<comment type="caution">
    <text evidence="1">The sequence shown here is derived from an EMBL/GenBank/DDBJ whole genome shotgun (WGS) entry which is preliminary data.</text>
</comment>
<evidence type="ECO:0000313" key="1">
    <source>
        <dbReference type="EMBL" id="MDG0808380.1"/>
    </source>
</evidence>
<keyword evidence="2" id="KW-1185">Reference proteome</keyword>
<evidence type="ECO:0000313" key="2">
    <source>
        <dbReference type="Proteomes" id="UP001153404"/>
    </source>
</evidence>
<proteinExistence type="predicted"/>
<dbReference type="Proteomes" id="UP001153404">
    <property type="component" value="Unassembled WGS sequence"/>
</dbReference>
<protein>
    <submittedName>
        <fullName evidence="1">Uncharacterized protein</fullName>
    </submittedName>
</protein>
<reference evidence="1" key="1">
    <citation type="submission" date="2022-10" db="EMBL/GenBank/DDBJ databases">
        <title>Comparative genomic analysis of Cohnella hashimotonis sp. nov., isolated from the International Space Station.</title>
        <authorList>
            <person name="Simpson A."/>
            <person name="Venkateswaran K."/>
        </authorList>
    </citation>
    <scope>NUCLEOTIDE SEQUENCE</scope>
    <source>
        <strain evidence="1">DSM 28161</strain>
    </source>
</reference>
<gene>
    <name evidence="1" type="ORF">OMP40_02365</name>
</gene>
<accession>A0A9X4KPF8</accession>
<sequence>MLAGENTSTDDVLLPTQLIIRRSC</sequence>